<keyword evidence="1" id="KW-0472">Membrane</keyword>
<keyword evidence="3" id="KW-1185">Reference proteome</keyword>
<feature type="transmembrane region" description="Helical" evidence="1">
    <location>
        <begin position="70"/>
        <end position="95"/>
    </location>
</feature>
<keyword evidence="1" id="KW-0812">Transmembrane</keyword>
<feature type="transmembrane region" description="Helical" evidence="1">
    <location>
        <begin position="206"/>
        <end position="228"/>
    </location>
</feature>
<name>A0A415E3E7_9FIRM</name>
<dbReference type="AlphaFoldDB" id="A0A415E3E7"/>
<keyword evidence="1" id="KW-1133">Transmembrane helix</keyword>
<gene>
    <name evidence="2" type="ORF">DW099_06940</name>
</gene>
<feature type="transmembrane region" description="Helical" evidence="1">
    <location>
        <begin position="115"/>
        <end position="142"/>
    </location>
</feature>
<feature type="transmembrane region" description="Helical" evidence="1">
    <location>
        <begin position="177"/>
        <end position="200"/>
    </location>
</feature>
<sequence length="255" mass="28996">MNNIIVRETSSEIRAIARNALRGSWPMVVVGYFVYYVMTSTIPALLAMLLPSASMYYYNEILEQNIALSYVANLYTTILIGAFTLGLCSFMLAFFRKKDINPGYIFNGFEYFIKAFGLMIVVGFFTFLWSLLFLVPGIIAAVRYSQAFYVLADHPEKGIMECMNETKYLMNGNKSKFFCLCLSFIGWLILAAIPGTFIPYTFFNSGIMGIILTVIFDIPNMFVMAYLYTARTAFYDLVTGNLVAKPQFSEDNYNF</sequence>
<dbReference type="RefSeq" id="WP_067541730.1">
    <property type="nucleotide sequence ID" value="NZ_AP025567.1"/>
</dbReference>
<dbReference type="Pfam" id="PF06161">
    <property type="entry name" value="DUF975"/>
    <property type="match status" value="1"/>
</dbReference>
<organism evidence="2 3">
    <name type="scientific">Emergencia timonensis</name>
    <dbReference type="NCBI Taxonomy" id="1776384"/>
    <lineage>
        <taxon>Bacteria</taxon>
        <taxon>Bacillati</taxon>
        <taxon>Bacillota</taxon>
        <taxon>Clostridia</taxon>
        <taxon>Peptostreptococcales</taxon>
        <taxon>Anaerovoracaceae</taxon>
        <taxon>Emergencia</taxon>
    </lineage>
</organism>
<feature type="transmembrane region" description="Helical" evidence="1">
    <location>
        <begin position="33"/>
        <end position="58"/>
    </location>
</feature>
<reference evidence="2 3" key="1">
    <citation type="submission" date="2018-08" db="EMBL/GenBank/DDBJ databases">
        <title>A genome reference for cultivated species of the human gut microbiota.</title>
        <authorList>
            <person name="Zou Y."/>
            <person name="Xue W."/>
            <person name="Luo G."/>
        </authorList>
    </citation>
    <scope>NUCLEOTIDE SEQUENCE [LARGE SCALE GENOMIC DNA]</scope>
    <source>
        <strain evidence="2 3">AM07-24</strain>
    </source>
</reference>
<accession>A0A415E3E7</accession>
<protein>
    <submittedName>
        <fullName evidence="2">DUF975 family protein</fullName>
    </submittedName>
</protein>
<dbReference type="InterPro" id="IPR010380">
    <property type="entry name" value="DUF975"/>
</dbReference>
<dbReference type="STRING" id="1776384.GCA_900086585_03728"/>
<dbReference type="EMBL" id="QRMS01000002">
    <property type="protein sequence ID" value="RHJ88148.1"/>
    <property type="molecule type" value="Genomic_DNA"/>
</dbReference>
<proteinExistence type="predicted"/>
<dbReference type="OrthoDB" id="9784844at2"/>
<evidence type="ECO:0000313" key="2">
    <source>
        <dbReference type="EMBL" id="RHJ88148.1"/>
    </source>
</evidence>
<evidence type="ECO:0000256" key="1">
    <source>
        <dbReference type="SAM" id="Phobius"/>
    </source>
</evidence>
<evidence type="ECO:0000313" key="3">
    <source>
        <dbReference type="Proteomes" id="UP000284841"/>
    </source>
</evidence>
<dbReference type="Proteomes" id="UP000284841">
    <property type="component" value="Unassembled WGS sequence"/>
</dbReference>
<dbReference type="GeneID" id="83006014"/>
<dbReference type="PANTHER" id="PTHR40076:SF1">
    <property type="entry name" value="MEMBRANE PROTEIN"/>
    <property type="match status" value="1"/>
</dbReference>
<dbReference type="PANTHER" id="PTHR40076">
    <property type="entry name" value="MEMBRANE PROTEIN-RELATED"/>
    <property type="match status" value="1"/>
</dbReference>
<comment type="caution">
    <text evidence="2">The sequence shown here is derived from an EMBL/GenBank/DDBJ whole genome shotgun (WGS) entry which is preliminary data.</text>
</comment>